<evidence type="ECO:0000313" key="3">
    <source>
        <dbReference type="Proteomes" id="UP000237347"/>
    </source>
</evidence>
<sequence length="98" mass="10477">MASADLVSRDKDRETENHQPSTLEMKATLVVCFLLLSTFFIPSSNAARELAYIIAPANKPGASCGRGKSYAACKPPPKPKAIHLVTSTAVEVAHNLNP</sequence>
<reference evidence="2 3" key="1">
    <citation type="journal article" date="2018" name="Sci. Data">
        <title>The draft genome sequence of cork oak.</title>
        <authorList>
            <person name="Ramos A.M."/>
            <person name="Usie A."/>
            <person name="Barbosa P."/>
            <person name="Barros P.M."/>
            <person name="Capote T."/>
            <person name="Chaves I."/>
            <person name="Simoes F."/>
            <person name="Abreu I."/>
            <person name="Carrasquinho I."/>
            <person name="Faro C."/>
            <person name="Guimaraes J.B."/>
            <person name="Mendonca D."/>
            <person name="Nobrega F."/>
            <person name="Rodrigues L."/>
            <person name="Saibo N.J.M."/>
            <person name="Varela M.C."/>
            <person name="Egas C."/>
            <person name="Matos J."/>
            <person name="Miguel C.M."/>
            <person name="Oliveira M.M."/>
            <person name="Ricardo C.P."/>
            <person name="Goncalves S."/>
        </authorList>
    </citation>
    <scope>NUCLEOTIDE SEQUENCE [LARGE SCALE GENOMIC DNA]</scope>
    <source>
        <strain evidence="3">cv. HL8</strain>
    </source>
</reference>
<comment type="caution">
    <text evidence="2">The sequence shown here is derived from an EMBL/GenBank/DDBJ whole genome shotgun (WGS) entry which is preliminary data.</text>
</comment>
<gene>
    <name evidence="2" type="ORF">CFP56_043818</name>
</gene>
<feature type="region of interest" description="Disordered" evidence="1">
    <location>
        <begin position="1"/>
        <end position="21"/>
    </location>
</feature>
<dbReference type="AlphaFoldDB" id="A0AAW0LIF7"/>
<proteinExistence type="predicted"/>
<name>A0AAW0LIF7_QUESU</name>
<keyword evidence="3" id="KW-1185">Reference proteome</keyword>
<accession>A0AAW0LIF7</accession>
<evidence type="ECO:0000256" key="1">
    <source>
        <dbReference type="SAM" id="MobiDB-lite"/>
    </source>
</evidence>
<dbReference type="Proteomes" id="UP000237347">
    <property type="component" value="Unassembled WGS sequence"/>
</dbReference>
<dbReference type="EMBL" id="PKMF04000096">
    <property type="protein sequence ID" value="KAK7850718.1"/>
    <property type="molecule type" value="Genomic_DNA"/>
</dbReference>
<feature type="compositionally biased region" description="Basic and acidic residues" evidence="1">
    <location>
        <begin position="7"/>
        <end position="17"/>
    </location>
</feature>
<protein>
    <submittedName>
        <fullName evidence="2">Uncharacterized protein</fullName>
    </submittedName>
</protein>
<evidence type="ECO:0000313" key="2">
    <source>
        <dbReference type="EMBL" id="KAK7850718.1"/>
    </source>
</evidence>
<organism evidence="2 3">
    <name type="scientific">Quercus suber</name>
    <name type="common">Cork oak</name>
    <dbReference type="NCBI Taxonomy" id="58331"/>
    <lineage>
        <taxon>Eukaryota</taxon>
        <taxon>Viridiplantae</taxon>
        <taxon>Streptophyta</taxon>
        <taxon>Embryophyta</taxon>
        <taxon>Tracheophyta</taxon>
        <taxon>Spermatophyta</taxon>
        <taxon>Magnoliopsida</taxon>
        <taxon>eudicotyledons</taxon>
        <taxon>Gunneridae</taxon>
        <taxon>Pentapetalae</taxon>
        <taxon>rosids</taxon>
        <taxon>fabids</taxon>
        <taxon>Fagales</taxon>
        <taxon>Fagaceae</taxon>
        <taxon>Quercus</taxon>
    </lineage>
</organism>